<accession>A0ABW1SY18</accession>
<dbReference type="RefSeq" id="WP_386764545.1">
    <property type="nucleotide sequence ID" value="NZ_JBHSTI010000008.1"/>
</dbReference>
<protein>
    <submittedName>
        <fullName evidence="2">Class I SAM-dependent methyltransferase</fullName>
        <ecNumber evidence="2">2.1.1.-</ecNumber>
    </submittedName>
</protein>
<dbReference type="EC" id="2.1.1.-" evidence="2"/>
<sequence length="294" mass="31107">MSPDLVVDPSTKNYWDGAAATHGTTPGDRYYLLDDVVAGGTLLTTLEEQALAHATGADAGTPLAALPGRYVLHLQSHIGVDGVVMARAGARVTCADYSAAALGRAHDLAARVGVTIETVETDARDLPPSLHGRFDIVYATIGAICWIDDLDLWMRQVALALRPGGVLVMVELHPAYQMFDSLSPEVVCDFPYGGGVALTYTGAGSYADPTDTNESTTTSFAHSIADVVMGGLRAGLTLEHLDEHDAIAFNPRGDEVLTQGDDGLHRFLLGRGTNPGEPPQPLPVAFTYLARKPD</sequence>
<reference evidence="3" key="1">
    <citation type="journal article" date="2019" name="Int. J. Syst. Evol. Microbiol.">
        <title>The Global Catalogue of Microorganisms (GCM) 10K type strain sequencing project: providing services to taxonomists for standard genome sequencing and annotation.</title>
        <authorList>
            <consortium name="The Broad Institute Genomics Platform"/>
            <consortium name="The Broad Institute Genome Sequencing Center for Infectious Disease"/>
            <person name="Wu L."/>
            <person name="Ma J."/>
        </authorList>
    </citation>
    <scope>NUCLEOTIDE SEQUENCE [LARGE SCALE GENOMIC DNA]</scope>
    <source>
        <strain evidence="3">CGMCC 4.7317</strain>
    </source>
</reference>
<dbReference type="CDD" id="cd02440">
    <property type="entry name" value="AdoMet_MTases"/>
    <property type="match status" value="1"/>
</dbReference>
<comment type="caution">
    <text evidence="2">The sequence shown here is derived from an EMBL/GenBank/DDBJ whole genome shotgun (WGS) entry which is preliminary data.</text>
</comment>
<organism evidence="2 3">
    <name type="scientific">Longivirga aurantiaca</name>
    <dbReference type="NCBI Taxonomy" id="1837743"/>
    <lineage>
        <taxon>Bacteria</taxon>
        <taxon>Bacillati</taxon>
        <taxon>Actinomycetota</taxon>
        <taxon>Actinomycetes</taxon>
        <taxon>Sporichthyales</taxon>
        <taxon>Sporichthyaceae</taxon>
        <taxon>Longivirga</taxon>
    </lineage>
</organism>
<dbReference type="PROSITE" id="PS50042">
    <property type="entry name" value="CNMP_BINDING_3"/>
    <property type="match status" value="1"/>
</dbReference>
<evidence type="ECO:0000313" key="3">
    <source>
        <dbReference type="Proteomes" id="UP001596138"/>
    </source>
</evidence>
<dbReference type="InterPro" id="IPR000595">
    <property type="entry name" value="cNMP-bd_dom"/>
</dbReference>
<dbReference type="Pfam" id="PF13649">
    <property type="entry name" value="Methyltransf_25"/>
    <property type="match status" value="1"/>
</dbReference>
<keyword evidence="2" id="KW-0489">Methyltransferase</keyword>
<feature type="domain" description="Cyclic nucleotide-binding" evidence="1">
    <location>
        <begin position="228"/>
        <end position="273"/>
    </location>
</feature>
<proteinExistence type="predicted"/>
<evidence type="ECO:0000313" key="2">
    <source>
        <dbReference type="EMBL" id="MFC6237333.1"/>
    </source>
</evidence>
<dbReference type="GO" id="GO:0008168">
    <property type="term" value="F:methyltransferase activity"/>
    <property type="evidence" value="ECO:0007669"/>
    <property type="project" value="UniProtKB-KW"/>
</dbReference>
<keyword evidence="3" id="KW-1185">Reference proteome</keyword>
<dbReference type="SUPFAM" id="SSF53335">
    <property type="entry name" value="S-adenosyl-L-methionine-dependent methyltransferases"/>
    <property type="match status" value="1"/>
</dbReference>
<dbReference type="InterPro" id="IPR029063">
    <property type="entry name" value="SAM-dependent_MTases_sf"/>
</dbReference>
<dbReference type="InterPro" id="IPR041698">
    <property type="entry name" value="Methyltransf_25"/>
</dbReference>
<gene>
    <name evidence="2" type="ORF">ACFQGU_05560</name>
</gene>
<dbReference type="EMBL" id="JBHSTI010000008">
    <property type="protein sequence ID" value="MFC6237333.1"/>
    <property type="molecule type" value="Genomic_DNA"/>
</dbReference>
<evidence type="ECO:0000259" key="1">
    <source>
        <dbReference type="PROSITE" id="PS50042"/>
    </source>
</evidence>
<dbReference type="Gene3D" id="3.40.50.150">
    <property type="entry name" value="Vaccinia Virus protein VP39"/>
    <property type="match status" value="1"/>
</dbReference>
<dbReference type="Proteomes" id="UP001596138">
    <property type="component" value="Unassembled WGS sequence"/>
</dbReference>
<name>A0ABW1SY18_9ACTN</name>
<keyword evidence="2" id="KW-0808">Transferase</keyword>
<dbReference type="GO" id="GO:0032259">
    <property type="term" value="P:methylation"/>
    <property type="evidence" value="ECO:0007669"/>
    <property type="project" value="UniProtKB-KW"/>
</dbReference>